<dbReference type="EMBL" id="CAJVPM010034302">
    <property type="protein sequence ID" value="CAG8687001.1"/>
    <property type="molecule type" value="Genomic_DNA"/>
</dbReference>
<accession>A0ACA9P0V0</accession>
<name>A0ACA9P0V0_9GLOM</name>
<proteinExistence type="predicted"/>
<gene>
    <name evidence="1" type="ORF">SCALOS_LOCUS9973</name>
</gene>
<comment type="caution">
    <text evidence="1">The sequence shown here is derived from an EMBL/GenBank/DDBJ whole genome shotgun (WGS) entry which is preliminary data.</text>
</comment>
<dbReference type="Proteomes" id="UP000789860">
    <property type="component" value="Unassembled WGS sequence"/>
</dbReference>
<feature type="non-terminal residue" evidence="1">
    <location>
        <position position="92"/>
    </location>
</feature>
<protein>
    <submittedName>
        <fullName evidence="1">499_t:CDS:1</fullName>
    </submittedName>
</protein>
<evidence type="ECO:0000313" key="1">
    <source>
        <dbReference type="EMBL" id="CAG8687001.1"/>
    </source>
</evidence>
<evidence type="ECO:0000313" key="2">
    <source>
        <dbReference type="Proteomes" id="UP000789860"/>
    </source>
</evidence>
<keyword evidence="2" id="KW-1185">Reference proteome</keyword>
<organism evidence="1 2">
    <name type="scientific">Scutellospora calospora</name>
    <dbReference type="NCBI Taxonomy" id="85575"/>
    <lineage>
        <taxon>Eukaryota</taxon>
        <taxon>Fungi</taxon>
        <taxon>Fungi incertae sedis</taxon>
        <taxon>Mucoromycota</taxon>
        <taxon>Glomeromycotina</taxon>
        <taxon>Glomeromycetes</taxon>
        <taxon>Diversisporales</taxon>
        <taxon>Gigasporaceae</taxon>
        <taxon>Scutellospora</taxon>
    </lineage>
</organism>
<sequence>VDSDNQKFTNSTKCVKSHLNQCEHFKNTYTLEEQKEILNRVNSKSSEVVIATNARSSLIKHISISKRNKLRAIISAGMAFHASKNPEVETTA</sequence>
<feature type="non-terminal residue" evidence="1">
    <location>
        <position position="1"/>
    </location>
</feature>
<reference evidence="1" key="1">
    <citation type="submission" date="2021-06" db="EMBL/GenBank/DDBJ databases">
        <authorList>
            <person name="Kallberg Y."/>
            <person name="Tangrot J."/>
            <person name="Rosling A."/>
        </authorList>
    </citation>
    <scope>NUCLEOTIDE SEQUENCE</scope>
    <source>
        <strain evidence="1">AU212A</strain>
    </source>
</reference>